<protein>
    <submittedName>
        <fullName evidence="1">Uncharacterized protein</fullName>
    </submittedName>
</protein>
<dbReference type="AlphaFoldDB" id="A0A8T3AJV9"/>
<evidence type="ECO:0000313" key="2">
    <source>
        <dbReference type="Proteomes" id="UP000829196"/>
    </source>
</evidence>
<comment type="caution">
    <text evidence="1">The sequence shown here is derived from an EMBL/GenBank/DDBJ whole genome shotgun (WGS) entry which is preliminary data.</text>
</comment>
<dbReference type="OrthoDB" id="2018506at2759"/>
<dbReference type="EMBL" id="JAGYWB010000016">
    <property type="protein sequence ID" value="KAI0496699.1"/>
    <property type="molecule type" value="Genomic_DNA"/>
</dbReference>
<organism evidence="1 2">
    <name type="scientific">Dendrobium nobile</name>
    <name type="common">Orchid</name>
    <dbReference type="NCBI Taxonomy" id="94219"/>
    <lineage>
        <taxon>Eukaryota</taxon>
        <taxon>Viridiplantae</taxon>
        <taxon>Streptophyta</taxon>
        <taxon>Embryophyta</taxon>
        <taxon>Tracheophyta</taxon>
        <taxon>Spermatophyta</taxon>
        <taxon>Magnoliopsida</taxon>
        <taxon>Liliopsida</taxon>
        <taxon>Asparagales</taxon>
        <taxon>Orchidaceae</taxon>
        <taxon>Epidendroideae</taxon>
        <taxon>Malaxideae</taxon>
        <taxon>Dendrobiinae</taxon>
        <taxon>Dendrobium</taxon>
    </lineage>
</organism>
<gene>
    <name evidence="1" type="ORF">KFK09_023023</name>
</gene>
<proteinExistence type="predicted"/>
<name>A0A8T3AJV9_DENNO</name>
<dbReference type="Proteomes" id="UP000829196">
    <property type="component" value="Unassembled WGS sequence"/>
</dbReference>
<keyword evidence="2" id="KW-1185">Reference proteome</keyword>
<sequence length="68" mass="7473">MSTRASGRSAIGGNFHILCSGRQGESATISHPSVIQAFRRRDFHGFARRVVSDEALRNVWKSATEGIE</sequence>
<reference evidence="1" key="1">
    <citation type="journal article" date="2022" name="Front. Genet.">
        <title>Chromosome-Scale Assembly of the Dendrobium nobile Genome Provides Insights Into the Molecular Mechanism of the Biosynthesis of the Medicinal Active Ingredient of Dendrobium.</title>
        <authorList>
            <person name="Xu Q."/>
            <person name="Niu S.-C."/>
            <person name="Li K.-L."/>
            <person name="Zheng P.-J."/>
            <person name="Zhang X.-J."/>
            <person name="Jia Y."/>
            <person name="Liu Y."/>
            <person name="Niu Y.-X."/>
            <person name="Yu L.-H."/>
            <person name="Chen D.-F."/>
            <person name="Zhang G.-Q."/>
        </authorList>
    </citation>
    <scope>NUCLEOTIDE SEQUENCE</scope>
    <source>
        <tissue evidence="1">Leaf</tissue>
    </source>
</reference>
<accession>A0A8T3AJV9</accession>
<evidence type="ECO:0000313" key="1">
    <source>
        <dbReference type="EMBL" id="KAI0496699.1"/>
    </source>
</evidence>